<dbReference type="EMBL" id="CM001217">
    <property type="protein sequence ID" value="KEH44391.1"/>
    <property type="molecule type" value="Genomic_DNA"/>
</dbReference>
<dbReference type="InterPro" id="IPR050796">
    <property type="entry name" value="SCF_F-box_component"/>
</dbReference>
<dbReference type="Pfam" id="PF00646">
    <property type="entry name" value="F-box"/>
    <property type="match status" value="1"/>
</dbReference>
<organism evidence="2 4">
    <name type="scientific">Medicago truncatula</name>
    <name type="common">Barrel medic</name>
    <name type="synonym">Medicago tribuloides</name>
    <dbReference type="NCBI Taxonomy" id="3880"/>
    <lineage>
        <taxon>Eukaryota</taxon>
        <taxon>Viridiplantae</taxon>
        <taxon>Streptophyta</taxon>
        <taxon>Embryophyta</taxon>
        <taxon>Tracheophyta</taxon>
        <taxon>Spermatophyta</taxon>
        <taxon>Magnoliopsida</taxon>
        <taxon>eudicotyledons</taxon>
        <taxon>Gunneridae</taxon>
        <taxon>Pentapetalae</taxon>
        <taxon>rosids</taxon>
        <taxon>fabids</taxon>
        <taxon>Fabales</taxon>
        <taxon>Fabaceae</taxon>
        <taxon>Papilionoideae</taxon>
        <taxon>50 kb inversion clade</taxon>
        <taxon>NPAAA clade</taxon>
        <taxon>Hologalegina</taxon>
        <taxon>IRL clade</taxon>
        <taxon>Trifolieae</taxon>
        <taxon>Medicago</taxon>
    </lineage>
</organism>
<evidence type="ECO:0000313" key="2">
    <source>
        <dbReference type="EMBL" id="KEH44391.1"/>
    </source>
</evidence>
<evidence type="ECO:0000313" key="4">
    <source>
        <dbReference type="Proteomes" id="UP000002051"/>
    </source>
</evidence>
<dbReference type="CDD" id="cd22157">
    <property type="entry name" value="F-box_AtFBW1-like"/>
    <property type="match status" value="1"/>
</dbReference>
<protein>
    <submittedName>
        <fullName evidence="2">F-box protein interaction domain protein</fullName>
    </submittedName>
</protein>
<dbReference type="SUPFAM" id="SSF81383">
    <property type="entry name" value="F-box domain"/>
    <property type="match status" value="1"/>
</dbReference>
<dbReference type="EnsemblPlants" id="KEH44391">
    <property type="protein sequence ID" value="KEH44391"/>
    <property type="gene ID" value="MTR_1g112930"/>
</dbReference>
<evidence type="ECO:0000259" key="1">
    <source>
        <dbReference type="PROSITE" id="PS50181"/>
    </source>
</evidence>
<reference evidence="3" key="3">
    <citation type="submission" date="2015-04" db="UniProtKB">
        <authorList>
            <consortium name="EnsemblPlants"/>
        </authorList>
    </citation>
    <scope>IDENTIFICATION</scope>
    <source>
        <strain evidence="3">cv. Jemalong A17</strain>
    </source>
</reference>
<dbReference type="NCBIfam" id="TIGR01640">
    <property type="entry name" value="F_box_assoc_1"/>
    <property type="match status" value="1"/>
</dbReference>
<dbReference type="AlphaFoldDB" id="A0A072VRW1"/>
<sequence>MNLQLLISLSSSSETPTNSLHPPSLPFHLVEEILCRLPVKHLIQLRCICKSWNSLISHDLNFAKKQLRLSTFNHDFQHLNISCTNSSSELLQFDFSISSIFTSASTTNQSPPFTCRRDYDLEVSTCDGILCVGIKGCLPFLYNPSIKKSKTLPPFKITTTTEHRPFSTLYTLVYHGVTNKYKIIALTLYLNNKSEVNVHTLGTDYWRKIDDFPCHSLACISPGIFVSDTVNWLLYDNCSYSMVIVSLDLKKESYQKLLEPLGSCVSFGALRGCLSVVSNSDMFSDVWIMNEYGNENSWTILLRVPHMRDFGFIGYQRVLYISEDKQVLMEFISSGKFSLVIYDSINNTFKIPTIIQNNNNDKMAPPQVYVKSLISTFF</sequence>
<evidence type="ECO:0000313" key="3">
    <source>
        <dbReference type="EnsemblPlants" id="KEH44391"/>
    </source>
</evidence>
<dbReference type="PROSITE" id="PS50181">
    <property type="entry name" value="FBOX"/>
    <property type="match status" value="1"/>
</dbReference>
<reference evidence="2 4" key="2">
    <citation type="journal article" date="2014" name="BMC Genomics">
        <title>An improved genome release (version Mt4.0) for the model legume Medicago truncatula.</title>
        <authorList>
            <person name="Tang H."/>
            <person name="Krishnakumar V."/>
            <person name="Bidwell S."/>
            <person name="Rosen B."/>
            <person name="Chan A."/>
            <person name="Zhou S."/>
            <person name="Gentzbittel L."/>
            <person name="Childs K.L."/>
            <person name="Yandell M."/>
            <person name="Gundlach H."/>
            <person name="Mayer K.F."/>
            <person name="Schwartz D.C."/>
            <person name="Town C.D."/>
        </authorList>
    </citation>
    <scope>GENOME REANNOTATION</scope>
    <source>
        <strain evidence="2">A17</strain>
        <strain evidence="3 4">cv. Jemalong A17</strain>
    </source>
</reference>
<dbReference type="HOGENOM" id="CLU_027176_1_4_1"/>
<dbReference type="STRING" id="3880.A0A072VRW1"/>
<dbReference type="InterPro" id="IPR017451">
    <property type="entry name" value="F-box-assoc_interact_dom"/>
</dbReference>
<dbReference type="SMART" id="SM00256">
    <property type="entry name" value="FBOX"/>
    <property type="match status" value="1"/>
</dbReference>
<accession>A0A072VRW1</accession>
<dbReference type="InterPro" id="IPR001810">
    <property type="entry name" value="F-box_dom"/>
</dbReference>
<feature type="domain" description="F-box" evidence="1">
    <location>
        <begin position="19"/>
        <end position="65"/>
    </location>
</feature>
<gene>
    <name evidence="2" type="ordered locus">MTR_1g112930</name>
</gene>
<dbReference type="Gene3D" id="1.20.1280.50">
    <property type="match status" value="1"/>
</dbReference>
<keyword evidence="4" id="KW-1185">Reference proteome</keyword>
<dbReference type="InterPro" id="IPR036047">
    <property type="entry name" value="F-box-like_dom_sf"/>
</dbReference>
<name>A0A072VRW1_MEDTR</name>
<dbReference type="Proteomes" id="UP000002051">
    <property type="component" value="Unassembled WGS sequence"/>
</dbReference>
<dbReference type="PANTHER" id="PTHR31672:SF10">
    <property type="entry name" value="F-BOX DOMAIN-CONTAINING PROTEIN"/>
    <property type="match status" value="1"/>
</dbReference>
<reference evidence="2 4" key="1">
    <citation type="journal article" date="2011" name="Nature">
        <title>The Medicago genome provides insight into the evolution of rhizobial symbioses.</title>
        <authorList>
            <person name="Young N.D."/>
            <person name="Debelle F."/>
            <person name="Oldroyd G.E."/>
            <person name="Geurts R."/>
            <person name="Cannon S.B."/>
            <person name="Udvardi M.K."/>
            <person name="Benedito V.A."/>
            <person name="Mayer K.F."/>
            <person name="Gouzy J."/>
            <person name="Schoof H."/>
            <person name="Van de Peer Y."/>
            <person name="Proost S."/>
            <person name="Cook D.R."/>
            <person name="Meyers B.C."/>
            <person name="Spannagl M."/>
            <person name="Cheung F."/>
            <person name="De Mita S."/>
            <person name="Krishnakumar V."/>
            <person name="Gundlach H."/>
            <person name="Zhou S."/>
            <person name="Mudge J."/>
            <person name="Bharti A.K."/>
            <person name="Murray J.D."/>
            <person name="Naoumkina M.A."/>
            <person name="Rosen B."/>
            <person name="Silverstein K.A."/>
            <person name="Tang H."/>
            <person name="Rombauts S."/>
            <person name="Zhao P.X."/>
            <person name="Zhou P."/>
            <person name="Barbe V."/>
            <person name="Bardou P."/>
            <person name="Bechner M."/>
            <person name="Bellec A."/>
            <person name="Berger A."/>
            <person name="Berges H."/>
            <person name="Bidwell S."/>
            <person name="Bisseling T."/>
            <person name="Choisne N."/>
            <person name="Couloux A."/>
            <person name="Denny R."/>
            <person name="Deshpande S."/>
            <person name="Dai X."/>
            <person name="Doyle J.J."/>
            <person name="Dudez A.M."/>
            <person name="Farmer A.D."/>
            <person name="Fouteau S."/>
            <person name="Franken C."/>
            <person name="Gibelin C."/>
            <person name="Gish J."/>
            <person name="Goldstein S."/>
            <person name="Gonzalez A.J."/>
            <person name="Green P.J."/>
            <person name="Hallab A."/>
            <person name="Hartog M."/>
            <person name="Hua A."/>
            <person name="Humphray S.J."/>
            <person name="Jeong D.H."/>
            <person name="Jing Y."/>
            <person name="Jocker A."/>
            <person name="Kenton S.M."/>
            <person name="Kim D.J."/>
            <person name="Klee K."/>
            <person name="Lai H."/>
            <person name="Lang C."/>
            <person name="Lin S."/>
            <person name="Macmil S.L."/>
            <person name="Magdelenat G."/>
            <person name="Matthews L."/>
            <person name="McCorrison J."/>
            <person name="Monaghan E.L."/>
            <person name="Mun J.H."/>
            <person name="Najar F.Z."/>
            <person name="Nicholson C."/>
            <person name="Noirot C."/>
            <person name="O'Bleness M."/>
            <person name="Paule C.R."/>
            <person name="Poulain J."/>
            <person name="Prion F."/>
            <person name="Qin B."/>
            <person name="Qu C."/>
            <person name="Retzel E.F."/>
            <person name="Riddle C."/>
            <person name="Sallet E."/>
            <person name="Samain S."/>
            <person name="Samson N."/>
            <person name="Sanders I."/>
            <person name="Saurat O."/>
            <person name="Scarpelli C."/>
            <person name="Schiex T."/>
            <person name="Segurens B."/>
            <person name="Severin A.J."/>
            <person name="Sherrier D.J."/>
            <person name="Shi R."/>
            <person name="Sims S."/>
            <person name="Singer S.R."/>
            <person name="Sinharoy S."/>
            <person name="Sterck L."/>
            <person name="Viollet A."/>
            <person name="Wang B.B."/>
            <person name="Wang K."/>
            <person name="Wang M."/>
            <person name="Wang X."/>
            <person name="Warfsmann J."/>
            <person name="Weissenbach J."/>
            <person name="White D.D."/>
            <person name="White J.D."/>
            <person name="Wiley G.B."/>
            <person name="Wincker P."/>
            <person name="Xing Y."/>
            <person name="Yang L."/>
            <person name="Yao Z."/>
            <person name="Ying F."/>
            <person name="Zhai J."/>
            <person name="Zhou L."/>
            <person name="Zuber A."/>
            <person name="Denarie J."/>
            <person name="Dixon R.A."/>
            <person name="May G.D."/>
            <person name="Schwartz D.C."/>
            <person name="Rogers J."/>
            <person name="Quetier F."/>
            <person name="Town C.D."/>
            <person name="Roe B.A."/>
        </authorList>
    </citation>
    <scope>NUCLEOTIDE SEQUENCE [LARGE SCALE GENOMIC DNA]</scope>
    <source>
        <strain evidence="2">A17</strain>
        <strain evidence="3 4">cv. Jemalong A17</strain>
    </source>
</reference>
<dbReference type="PANTHER" id="PTHR31672">
    <property type="entry name" value="BNACNNG10540D PROTEIN"/>
    <property type="match status" value="1"/>
</dbReference>
<proteinExistence type="predicted"/>